<reference evidence="2" key="1">
    <citation type="journal article" date="2015" name="Nature">
        <title>Complex archaea that bridge the gap between prokaryotes and eukaryotes.</title>
        <authorList>
            <person name="Spang A."/>
            <person name="Saw J.H."/>
            <person name="Jorgensen S.L."/>
            <person name="Zaremba-Niedzwiedzka K."/>
            <person name="Martijn J."/>
            <person name="Lind A.E."/>
            <person name="van Eijk R."/>
            <person name="Schleper C."/>
            <person name="Guy L."/>
            <person name="Ettema T.J."/>
        </authorList>
    </citation>
    <scope>NUCLEOTIDE SEQUENCE</scope>
</reference>
<keyword evidence="1" id="KW-0472">Membrane</keyword>
<gene>
    <name evidence="2" type="ORF">LCGC14_2225090</name>
</gene>
<keyword evidence="1" id="KW-0812">Transmembrane</keyword>
<evidence type="ECO:0000313" key="2">
    <source>
        <dbReference type="EMBL" id="KKL58464.1"/>
    </source>
</evidence>
<name>A0A0F9D9X8_9ZZZZ</name>
<keyword evidence="1" id="KW-1133">Transmembrane helix</keyword>
<evidence type="ECO:0000256" key="1">
    <source>
        <dbReference type="SAM" id="Phobius"/>
    </source>
</evidence>
<protein>
    <submittedName>
        <fullName evidence="2">Uncharacterized protein</fullName>
    </submittedName>
</protein>
<accession>A0A0F9D9X8</accession>
<sequence length="109" mass="11837">MIDREIYGMVLLVITTTGWIIGVIRLSVLHHLGKELHEEDIGRTVILPIFAGAAWPFVVLTPLVGLGYLAHKGIGLVVKPKCMLANAPIDPTLVAAKREVEEICSETPS</sequence>
<organism evidence="2">
    <name type="scientific">marine sediment metagenome</name>
    <dbReference type="NCBI Taxonomy" id="412755"/>
    <lineage>
        <taxon>unclassified sequences</taxon>
        <taxon>metagenomes</taxon>
        <taxon>ecological metagenomes</taxon>
    </lineage>
</organism>
<dbReference type="AlphaFoldDB" id="A0A0F9D9X8"/>
<dbReference type="EMBL" id="LAZR01029816">
    <property type="protein sequence ID" value="KKL58464.1"/>
    <property type="molecule type" value="Genomic_DNA"/>
</dbReference>
<comment type="caution">
    <text evidence="2">The sequence shown here is derived from an EMBL/GenBank/DDBJ whole genome shotgun (WGS) entry which is preliminary data.</text>
</comment>
<feature type="transmembrane region" description="Helical" evidence="1">
    <location>
        <begin position="6"/>
        <end position="24"/>
    </location>
</feature>
<feature type="transmembrane region" description="Helical" evidence="1">
    <location>
        <begin position="45"/>
        <end position="70"/>
    </location>
</feature>
<proteinExistence type="predicted"/>